<dbReference type="PANTHER" id="PTHR34477">
    <property type="entry name" value="UPF0213 PROTEIN YHBQ"/>
    <property type="match status" value="1"/>
</dbReference>
<dbReference type="PROSITE" id="PS50164">
    <property type="entry name" value="GIY_YIG"/>
    <property type="match status" value="1"/>
</dbReference>
<dbReference type="InterPro" id="IPR000305">
    <property type="entry name" value="GIY-YIG_endonuc"/>
</dbReference>
<dbReference type="Gene3D" id="3.40.1440.10">
    <property type="entry name" value="GIY-YIG endonuclease"/>
    <property type="match status" value="1"/>
</dbReference>
<keyword evidence="3" id="KW-0255">Endonuclease</keyword>
<evidence type="ECO:0000313" key="3">
    <source>
        <dbReference type="EMBL" id="PIZ98920.1"/>
    </source>
</evidence>
<dbReference type="PANTHER" id="PTHR34477:SF1">
    <property type="entry name" value="UPF0213 PROTEIN YHBQ"/>
    <property type="match status" value="1"/>
</dbReference>
<organism evidence="3 4">
    <name type="scientific">Candidatus Komeilibacteria bacterium CG_4_10_14_0_2_um_filter_37_10</name>
    <dbReference type="NCBI Taxonomy" id="1974470"/>
    <lineage>
        <taxon>Bacteria</taxon>
        <taxon>Candidatus Komeiliibacteriota</taxon>
    </lineage>
</organism>
<dbReference type="Proteomes" id="UP000230405">
    <property type="component" value="Unassembled WGS sequence"/>
</dbReference>
<comment type="caution">
    <text evidence="3">The sequence shown here is derived from an EMBL/GenBank/DDBJ whole genome shotgun (WGS) entry which is preliminary data.</text>
</comment>
<proteinExistence type="inferred from homology"/>
<dbReference type="InterPro" id="IPR050190">
    <property type="entry name" value="UPF0213_domain"/>
</dbReference>
<dbReference type="InterPro" id="IPR035901">
    <property type="entry name" value="GIY-YIG_endonuc_sf"/>
</dbReference>
<sequence length="84" mass="10043">MSKYYVYVLVSKKDHSTYIGYTEDINKRLKEHNQGKTKSIKHKLPMVLKYIEEYDNKTLARKRELALKQNSSAKEKLFSQIFKK</sequence>
<gene>
    <name evidence="3" type="ORF">COX77_02990</name>
</gene>
<dbReference type="Pfam" id="PF01541">
    <property type="entry name" value="GIY-YIG"/>
    <property type="match status" value="1"/>
</dbReference>
<protein>
    <submittedName>
        <fullName evidence="3">Endonuclease</fullName>
    </submittedName>
</protein>
<dbReference type="AlphaFoldDB" id="A0A2M7VEI2"/>
<dbReference type="GO" id="GO:0004519">
    <property type="term" value="F:endonuclease activity"/>
    <property type="evidence" value="ECO:0007669"/>
    <property type="project" value="UniProtKB-KW"/>
</dbReference>
<accession>A0A2M7VEI2</accession>
<evidence type="ECO:0000259" key="2">
    <source>
        <dbReference type="PROSITE" id="PS50164"/>
    </source>
</evidence>
<evidence type="ECO:0000313" key="4">
    <source>
        <dbReference type="Proteomes" id="UP000230405"/>
    </source>
</evidence>
<keyword evidence="3" id="KW-0540">Nuclease</keyword>
<comment type="similarity">
    <text evidence="1">Belongs to the UPF0213 family.</text>
</comment>
<reference evidence="4" key="1">
    <citation type="submission" date="2017-09" db="EMBL/GenBank/DDBJ databases">
        <title>Depth-based differentiation of microbial function through sediment-hosted aquifers and enrichment of novel symbionts in the deep terrestrial subsurface.</title>
        <authorList>
            <person name="Probst A.J."/>
            <person name="Ladd B."/>
            <person name="Jarett J.K."/>
            <person name="Geller-Mcgrath D.E."/>
            <person name="Sieber C.M.K."/>
            <person name="Emerson J.B."/>
            <person name="Anantharaman K."/>
            <person name="Thomas B.C."/>
            <person name="Malmstrom R."/>
            <person name="Stieglmeier M."/>
            <person name="Klingl A."/>
            <person name="Woyke T."/>
            <person name="Ryan C.M."/>
            <person name="Banfield J.F."/>
        </authorList>
    </citation>
    <scope>NUCLEOTIDE SEQUENCE [LARGE SCALE GENOMIC DNA]</scope>
</reference>
<dbReference type="SUPFAM" id="SSF82771">
    <property type="entry name" value="GIY-YIG endonuclease"/>
    <property type="match status" value="1"/>
</dbReference>
<feature type="domain" description="GIY-YIG" evidence="2">
    <location>
        <begin position="2"/>
        <end position="77"/>
    </location>
</feature>
<evidence type="ECO:0000256" key="1">
    <source>
        <dbReference type="ARBA" id="ARBA00007435"/>
    </source>
</evidence>
<name>A0A2M7VEI2_9BACT</name>
<keyword evidence="3" id="KW-0378">Hydrolase</keyword>
<dbReference type="EMBL" id="PFPO01000056">
    <property type="protein sequence ID" value="PIZ98920.1"/>
    <property type="molecule type" value="Genomic_DNA"/>
</dbReference>